<evidence type="ECO:0000313" key="4">
    <source>
        <dbReference type="Proteomes" id="UP000095300"/>
    </source>
</evidence>
<sequence length="548" mass="63033">MSAESYNSDDERYADDTFEQGSDTDVPEVPEIESEISEVSDAEDEQRLLTVKLNTAPVRRNYHNIRPLPANTDSVPFDSSSDEEDDVIVGETLVEINTPSMHFLEEDEDHAITTRREIRPQRYESMQQLKSIDEQSDDSVCEEEEEEILNSEDERELQRIREMEESYLLQNSAKTPKKTLQNNSSSKEVDVNHKMLAELVMQQETEIEIIEEATTSDDTYANNSFDADIDPIPELIERVMEKFTAQPQTPPQFQTDFVEIVRNSSLEQIEQIDAIITDELKPHSFMPDNSIRMTFNFEPNDILSPENIAKAFFDAIEATNLDFALNNGGEQQNNFSSCGEDSGENVDSKKSMDNSKTTTTESSDESTVIYQQDNERTTDFGEEEVELERPETTNPSSMPANDEADGTHNYAESYYDTQYEYQITSKAPSCFNSDDYVFHANFIRPTPSTDRLRARPHPRKSMSFSNERMREIERHNQILLRKILTQKPTYMSKSAQHKVPNKTNSQTQVRLTTSAVNRKKQQRQIEMDNQVLQRKIEAIALRRRPLIS</sequence>
<feature type="compositionally biased region" description="Polar residues" evidence="2">
    <location>
        <begin position="168"/>
        <end position="186"/>
    </location>
</feature>
<dbReference type="PANTHER" id="PTHR23035:SF1">
    <property type="entry name" value="CILIA- AND FLAGELLA-ASSOCIATED PROTEIN 97"/>
    <property type="match status" value="1"/>
</dbReference>
<dbReference type="OrthoDB" id="515313at2759"/>
<evidence type="ECO:0000313" key="3">
    <source>
        <dbReference type="EnsemblMetazoa" id="SCAU011489-PA"/>
    </source>
</evidence>
<gene>
    <name evidence="3" type="primary">106092200</name>
</gene>
<dbReference type="PANTHER" id="PTHR23035">
    <property type="entry name" value="CILIA- AND FLAGELLA-ASSOCIATED PROTEIN 97-RELATED"/>
    <property type="match status" value="1"/>
</dbReference>
<proteinExistence type="inferred from homology"/>
<organism evidence="3 4">
    <name type="scientific">Stomoxys calcitrans</name>
    <name type="common">Stable fly</name>
    <name type="synonym">Conops calcitrans</name>
    <dbReference type="NCBI Taxonomy" id="35570"/>
    <lineage>
        <taxon>Eukaryota</taxon>
        <taxon>Metazoa</taxon>
        <taxon>Ecdysozoa</taxon>
        <taxon>Arthropoda</taxon>
        <taxon>Hexapoda</taxon>
        <taxon>Insecta</taxon>
        <taxon>Pterygota</taxon>
        <taxon>Neoptera</taxon>
        <taxon>Endopterygota</taxon>
        <taxon>Diptera</taxon>
        <taxon>Brachycera</taxon>
        <taxon>Muscomorpha</taxon>
        <taxon>Muscoidea</taxon>
        <taxon>Muscidae</taxon>
        <taxon>Stomoxys</taxon>
    </lineage>
</organism>
<dbReference type="EnsemblMetazoa" id="SCAU011489-RA">
    <property type="protein sequence ID" value="SCAU011489-PA"/>
    <property type="gene ID" value="SCAU011489"/>
</dbReference>
<feature type="region of interest" description="Disordered" evidence="2">
    <location>
        <begin position="332"/>
        <end position="408"/>
    </location>
</feature>
<comment type="similarity">
    <text evidence="1">Belongs to the CFAP97 family.</text>
</comment>
<dbReference type="InterPro" id="IPR029488">
    <property type="entry name" value="Hmw/CFAP97"/>
</dbReference>
<dbReference type="Pfam" id="PF13879">
    <property type="entry name" value="Hmw_CFAP97"/>
    <property type="match status" value="1"/>
</dbReference>
<dbReference type="Proteomes" id="UP000095300">
    <property type="component" value="Unassembled WGS sequence"/>
</dbReference>
<dbReference type="STRING" id="35570.A0A1I8PVF3"/>
<dbReference type="VEuPathDB" id="VectorBase:SCAU011489"/>
<name>A0A1I8PVF3_STOCA</name>
<reference evidence="4" key="1">
    <citation type="submission" date="2015-05" db="EMBL/GenBank/DDBJ databases">
        <authorList>
            <person name="Wilson R.K."/>
            <person name="Warren W.C."/>
            <person name="Olafson P."/>
        </authorList>
    </citation>
    <scope>NUCLEOTIDE SEQUENCE [LARGE SCALE GENOMIC DNA]</scope>
    <source>
        <strain evidence="4">USDA</strain>
    </source>
</reference>
<evidence type="ECO:0000256" key="1">
    <source>
        <dbReference type="ARBA" id="ARBA00008315"/>
    </source>
</evidence>
<feature type="region of interest" description="Disordered" evidence="2">
    <location>
        <begin position="167"/>
        <end position="189"/>
    </location>
</feature>
<protein>
    <recommendedName>
        <fullName evidence="5">Protein hemingway</fullName>
    </recommendedName>
</protein>
<dbReference type="InterPro" id="IPR038791">
    <property type="entry name" value="Cfap97/Hemingway"/>
</dbReference>
<accession>A0A1I8PVF3</accession>
<reference evidence="3" key="2">
    <citation type="submission" date="2020-05" db="UniProtKB">
        <authorList>
            <consortium name="EnsemblMetazoa"/>
        </authorList>
    </citation>
    <scope>IDENTIFICATION</scope>
    <source>
        <strain evidence="3">USDA</strain>
    </source>
</reference>
<dbReference type="AlphaFoldDB" id="A0A1I8PVF3"/>
<feature type="compositionally biased region" description="Acidic residues" evidence="2">
    <location>
        <begin position="25"/>
        <end position="44"/>
    </location>
</feature>
<keyword evidence="4" id="KW-1185">Reference proteome</keyword>
<dbReference type="KEGG" id="scac:106092200"/>
<feature type="compositionally biased region" description="Low complexity" evidence="2">
    <location>
        <begin position="355"/>
        <end position="367"/>
    </location>
</feature>
<feature type="region of interest" description="Disordered" evidence="2">
    <location>
        <begin position="129"/>
        <end position="155"/>
    </location>
</feature>
<dbReference type="GO" id="GO:0007283">
    <property type="term" value="P:spermatogenesis"/>
    <property type="evidence" value="ECO:0007669"/>
    <property type="project" value="TreeGrafter"/>
</dbReference>
<feature type="compositionally biased region" description="Acidic residues" evidence="2">
    <location>
        <begin position="134"/>
        <end position="155"/>
    </location>
</feature>
<evidence type="ECO:0000256" key="2">
    <source>
        <dbReference type="SAM" id="MobiDB-lite"/>
    </source>
</evidence>
<evidence type="ECO:0008006" key="5">
    <source>
        <dbReference type="Google" id="ProtNLM"/>
    </source>
</evidence>
<dbReference type="EnsemblMetazoa" id="SCAU011489-RB">
    <property type="protein sequence ID" value="SCAU011489-PB"/>
    <property type="gene ID" value="SCAU011489"/>
</dbReference>
<feature type="region of interest" description="Disordered" evidence="2">
    <location>
        <begin position="1"/>
        <end position="44"/>
    </location>
</feature>